<reference evidence="2 3" key="1">
    <citation type="journal article" date="2012" name="Appl. Environ. Microbiol.">
        <title>Short-read sequencing for genomic analysis of the brown rot fungus Fibroporia radiculosa.</title>
        <authorList>
            <person name="Tang J.D."/>
            <person name="Perkins A.D."/>
            <person name="Sonstegard T.S."/>
            <person name="Schroeder S.G."/>
            <person name="Burgess S.C."/>
            <person name="Diehl S.V."/>
        </authorList>
    </citation>
    <scope>NUCLEOTIDE SEQUENCE [LARGE SCALE GENOMIC DNA]</scope>
    <source>
        <strain evidence="2 3">TFFH 294</strain>
    </source>
</reference>
<feature type="region of interest" description="Disordered" evidence="1">
    <location>
        <begin position="1"/>
        <end position="59"/>
    </location>
</feature>
<evidence type="ECO:0000313" key="3">
    <source>
        <dbReference type="Proteomes" id="UP000006352"/>
    </source>
</evidence>
<organism evidence="2 3">
    <name type="scientific">Fibroporia radiculosa</name>
    <dbReference type="NCBI Taxonomy" id="599839"/>
    <lineage>
        <taxon>Eukaryota</taxon>
        <taxon>Fungi</taxon>
        <taxon>Dikarya</taxon>
        <taxon>Basidiomycota</taxon>
        <taxon>Agaricomycotina</taxon>
        <taxon>Agaricomycetes</taxon>
        <taxon>Polyporales</taxon>
        <taxon>Fibroporiaceae</taxon>
        <taxon>Fibroporia</taxon>
    </lineage>
</organism>
<dbReference type="AlphaFoldDB" id="J4GW50"/>
<dbReference type="InParanoid" id="J4GW50"/>
<evidence type="ECO:0000256" key="1">
    <source>
        <dbReference type="SAM" id="MobiDB-lite"/>
    </source>
</evidence>
<feature type="region of interest" description="Disordered" evidence="1">
    <location>
        <begin position="99"/>
        <end position="139"/>
    </location>
</feature>
<proteinExistence type="predicted"/>
<dbReference type="Proteomes" id="UP000006352">
    <property type="component" value="Unassembled WGS sequence"/>
</dbReference>
<feature type="compositionally biased region" description="Low complexity" evidence="1">
    <location>
        <begin position="23"/>
        <end position="32"/>
    </location>
</feature>
<dbReference type="EMBL" id="HE797209">
    <property type="protein sequence ID" value="CCM05830.1"/>
    <property type="molecule type" value="Genomic_DNA"/>
</dbReference>
<evidence type="ECO:0000313" key="2">
    <source>
        <dbReference type="EMBL" id="CCM05830.1"/>
    </source>
</evidence>
<dbReference type="HOGENOM" id="CLU_1496240_0_0_1"/>
<dbReference type="RefSeq" id="XP_012185113.1">
    <property type="nucleotide sequence ID" value="XM_012329723.1"/>
</dbReference>
<dbReference type="GeneID" id="24100741"/>
<accession>J4GW50</accession>
<sequence>MSAPVTVPSSGSPKYVPVHRRSPSSTSSSPSSHGDFHSRWSHAKPQNAHTTHISPHGSVARRPSFVYDISDLLALSSSSLVGLEPAKEKPVEELLAFTATPGGARDKTPRRRRAGRRTNTANKIAAHVSTDVESRRSRHGHSSWGWQVHIVGMEESWRHAPMTEIHA</sequence>
<name>J4GW50_9APHY</name>
<keyword evidence="3" id="KW-1185">Reference proteome</keyword>
<protein>
    <submittedName>
        <fullName evidence="2">Uncharacterized protein</fullName>
    </submittedName>
</protein>
<gene>
    <name evidence="2" type="ORF">FIBRA_08066</name>
</gene>